<proteinExistence type="predicted"/>
<keyword evidence="1" id="KW-0812">Transmembrane</keyword>
<keyword evidence="1" id="KW-1133">Transmembrane helix</keyword>
<evidence type="ECO:0000313" key="2">
    <source>
        <dbReference type="EMBL" id="OQO07997.1"/>
    </source>
</evidence>
<dbReference type="Proteomes" id="UP000192596">
    <property type="component" value="Unassembled WGS sequence"/>
</dbReference>
<dbReference type="EMBL" id="NAJO01000013">
    <property type="protein sequence ID" value="OQO07997.1"/>
    <property type="molecule type" value="Genomic_DNA"/>
</dbReference>
<feature type="transmembrane region" description="Helical" evidence="1">
    <location>
        <begin position="21"/>
        <end position="45"/>
    </location>
</feature>
<evidence type="ECO:0000256" key="1">
    <source>
        <dbReference type="SAM" id="Phobius"/>
    </source>
</evidence>
<organism evidence="2 3">
    <name type="scientific">Cryoendolithus antarcticus</name>
    <dbReference type="NCBI Taxonomy" id="1507870"/>
    <lineage>
        <taxon>Eukaryota</taxon>
        <taxon>Fungi</taxon>
        <taxon>Dikarya</taxon>
        <taxon>Ascomycota</taxon>
        <taxon>Pezizomycotina</taxon>
        <taxon>Dothideomycetes</taxon>
        <taxon>Dothideomycetidae</taxon>
        <taxon>Cladosporiales</taxon>
        <taxon>Cladosporiaceae</taxon>
        <taxon>Cryoendolithus</taxon>
    </lineage>
</organism>
<reference evidence="3" key="1">
    <citation type="submission" date="2017-03" db="EMBL/GenBank/DDBJ databases">
        <title>Genomes of endolithic fungi from Antarctica.</title>
        <authorList>
            <person name="Coleine C."/>
            <person name="Masonjones S."/>
            <person name="Stajich J.E."/>
        </authorList>
    </citation>
    <scope>NUCLEOTIDE SEQUENCE [LARGE SCALE GENOMIC DNA]</scope>
    <source>
        <strain evidence="3">CCFEE 5527</strain>
    </source>
</reference>
<feature type="transmembrane region" description="Helical" evidence="1">
    <location>
        <begin position="65"/>
        <end position="84"/>
    </location>
</feature>
<gene>
    <name evidence="2" type="ORF">B0A48_06790</name>
</gene>
<keyword evidence="1" id="KW-0472">Membrane</keyword>
<comment type="caution">
    <text evidence="2">The sequence shown here is derived from an EMBL/GenBank/DDBJ whole genome shotgun (WGS) entry which is preliminary data.</text>
</comment>
<evidence type="ECO:0000313" key="3">
    <source>
        <dbReference type="Proteomes" id="UP000192596"/>
    </source>
</evidence>
<feature type="transmembrane region" description="Helical" evidence="1">
    <location>
        <begin position="118"/>
        <end position="138"/>
    </location>
</feature>
<protein>
    <submittedName>
        <fullName evidence="2">Uncharacterized protein</fullName>
    </submittedName>
</protein>
<accession>A0A1V8T9B1</accession>
<name>A0A1V8T9B1_9PEZI</name>
<keyword evidence="3" id="KW-1185">Reference proteome</keyword>
<feature type="transmembrane region" description="Helical" evidence="1">
    <location>
        <begin position="91"/>
        <end position="112"/>
    </location>
</feature>
<sequence>MLSSLTSHRTLQLYHQTANPALYLLPCLAATLIALILSLAIGFVVGSETDNDMADSARLASMLPWPAAAFVWTIVDLAVCKWAALHPIATIVSATFNVLGYLVLGSLGVALFSWDNIAWIPGAWQLLAVVPYAVYLYVGVRAFRAGKTAVKSEPLVGDVDNSV</sequence>
<dbReference type="InParanoid" id="A0A1V8T9B1"/>
<dbReference type="AlphaFoldDB" id="A0A1V8T9B1"/>